<organism evidence="6 7">
    <name type="scientific">Agrobacterium tumefaciens</name>
    <dbReference type="NCBI Taxonomy" id="358"/>
    <lineage>
        <taxon>Bacteria</taxon>
        <taxon>Pseudomonadati</taxon>
        <taxon>Pseudomonadota</taxon>
        <taxon>Alphaproteobacteria</taxon>
        <taxon>Hyphomicrobiales</taxon>
        <taxon>Rhizobiaceae</taxon>
        <taxon>Rhizobium/Agrobacterium group</taxon>
        <taxon>Agrobacterium</taxon>
        <taxon>Agrobacterium tumefaciens complex</taxon>
    </lineage>
</organism>
<dbReference type="RefSeq" id="WP_333722617.1">
    <property type="nucleotide sequence ID" value="NZ_CP049219.1"/>
</dbReference>
<proteinExistence type="inferred from homology"/>
<dbReference type="PANTHER" id="PTHR42988:SF2">
    <property type="entry name" value="CYCLIC NUCLEOTIDE PHOSPHODIESTERASE CBUA0032-RELATED"/>
    <property type="match status" value="1"/>
</dbReference>
<sequence length="443" mass="50042">MRRIRILQIGDIHYPDWRLHQSDLDAKDSQFAPGITDGLRRSSFPAILRKIGLLATGPSCHGVVFVGDFTTAGRSEYLEGVFRHFTLLCRRKDRKFDPPLLFVPGNHDVNRADARDLGRLEKFRAMSQLAAKYHWEKVPSEQPVQVKLIGKDCTLSLTLLNTAVGSWELHNLPEFLRDKLRAADAHTAAIDLGSFSEAEIYPAQGPRVPAAKLMEQYYGQLDTPYVIPQMLDAVQRTLDEANATFGVLVGHHNLLPQKIPRISPYGEMLNAGFVRSQMLGLNRPIVYLHGHIHQDPVEVVSDPRLPDSKLILISAPEIKNGFNEIVFYISERDDLVGIRLIPHRARSEDGTLVEAPHCFISTLSPSRAIIDSTTFDLFRRLKQHKEERSGDLLFWNEVQHLAGSDFEGEALEDALIMLHASHLIEIDDLNKPNKSWRIQLKGK</sequence>
<feature type="domain" description="Calcineurin-like phosphoesterase" evidence="5">
    <location>
        <begin position="4"/>
        <end position="294"/>
    </location>
</feature>
<dbReference type="AlphaFoldDB" id="A0AAJ4N8L4"/>
<accession>A0AAJ4N8L4</accession>
<keyword evidence="2" id="KW-0378">Hydrolase</keyword>
<reference evidence="6" key="1">
    <citation type="submission" date="2020-02" db="EMBL/GenBank/DDBJ databases">
        <title>Unexpected conservation and global transmission of agrobacterial virulence plasmids.</title>
        <authorList>
            <person name="Weisberg A.J."/>
            <person name="Davis E.W. II"/>
            <person name="Tabima J.R."/>
            <person name="Belcher M.S."/>
            <person name="Miller M."/>
            <person name="Kuo C.-H."/>
            <person name="Loper J.E."/>
            <person name="Grunwald N.J."/>
            <person name="Putnam M.L."/>
            <person name="Chang J.H."/>
        </authorList>
    </citation>
    <scope>NUCLEOTIDE SEQUENCE</scope>
    <source>
        <strain evidence="6">Q15/94</strain>
        <plasmid evidence="6">pQ15_94_2</plasmid>
    </source>
</reference>
<evidence type="ECO:0000256" key="1">
    <source>
        <dbReference type="ARBA" id="ARBA00022723"/>
    </source>
</evidence>
<dbReference type="InterPro" id="IPR050884">
    <property type="entry name" value="CNP_phosphodiesterase-III"/>
</dbReference>
<evidence type="ECO:0000256" key="4">
    <source>
        <dbReference type="ARBA" id="ARBA00025742"/>
    </source>
</evidence>
<evidence type="ECO:0000313" key="6">
    <source>
        <dbReference type="EMBL" id="QTG17065.1"/>
    </source>
</evidence>
<gene>
    <name evidence="6" type="ORF">G6M86_27635</name>
</gene>
<dbReference type="InterPro" id="IPR029052">
    <property type="entry name" value="Metallo-depent_PP-like"/>
</dbReference>
<dbReference type="SUPFAM" id="SSF56300">
    <property type="entry name" value="Metallo-dependent phosphatases"/>
    <property type="match status" value="1"/>
</dbReference>
<evidence type="ECO:0000256" key="2">
    <source>
        <dbReference type="ARBA" id="ARBA00022801"/>
    </source>
</evidence>
<keyword evidence="6" id="KW-0614">Plasmid</keyword>
<protein>
    <submittedName>
        <fullName evidence="6">Metallophosphoesterase</fullName>
    </submittedName>
</protein>
<dbReference type="Proteomes" id="UP000663946">
    <property type="component" value="Plasmid pQ15_94_2"/>
</dbReference>
<keyword evidence="3" id="KW-0408">Iron</keyword>
<dbReference type="InterPro" id="IPR004843">
    <property type="entry name" value="Calcineurin-like_PHP"/>
</dbReference>
<dbReference type="EMBL" id="CP049219">
    <property type="protein sequence ID" value="QTG17065.1"/>
    <property type="molecule type" value="Genomic_DNA"/>
</dbReference>
<dbReference type="PANTHER" id="PTHR42988">
    <property type="entry name" value="PHOSPHOHYDROLASE"/>
    <property type="match status" value="1"/>
</dbReference>
<dbReference type="GO" id="GO:0046872">
    <property type="term" value="F:metal ion binding"/>
    <property type="evidence" value="ECO:0007669"/>
    <property type="project" value="UniProtKB-KW"/>
</dbReference>
<comment type="similarity">
    <text evidence="4">Belongs to the cyclic nucleotide phosphodiesterase class-III family.</text>
</comment>
<dbReference type="GO" id="GO:0016787">
    <property type="term" value="F:hydrolase activity"/>
    <property type="evidence" value="ECO:0007669"/>
    <property type="project" value="UniProtKB-KW"/>
</dbReference>
<evidence type="ECO:0000259" key="5">
    <source>
        <dbReference type="Pfam" id="PF00149"/>
    </source>
</evidence>
<evidence type="ECO:0000313" key="7">
    <source>
        <dbReference type="Proteomes" id="UP000663946"/>
    </source>
</evidence>
<dbReference type="Pfam" id="PF00149">
    <property type="entry name" value="Metallophos"/>
    <property type="match status" value="1"/>
</dbReference>
<dbReference type="Gene3D" id="3.60.21.10">
    <property type="match status" value="1"/>
</dbReference>
<evidence type="ECO:0000256" key="3">
    <source>
        <dbReference type="ARBA" id="ARBA00023004"/>
    </source>
</evidence>
<geneLocation type="plasmid" evidence="6 7">
    <name>pQ15_94_2</name>
</geneLocation>
<keyword evidence="1" id="KW-0479">Metal-binding</keyword>
<name>A0AAJ4N8L4_AGRTU</name>